<evidence type="ECO:0000259" key="2">
    <source>
        <dbReference type="Pfam" id="PF02517"/>
    </source>
</evidence>
<sequence length="237" mass="25455">MDGRTSRGRVALFLVLAFAIDWVCWVWAGSQTGWSVAEGSGPWPVVLPLTMFGPLVAALVVRVVPGADVPRGWRPRVRGNVRWYVVALLAPSVLTLLGALVYFALVSGSFDSAATAYAQAAKAQLGAHGSRVPMLMVAQFAFAMLVAPFLNMLFAIGEEAGWRGFLYPALRGWLPRPAAMLATGAIWGLWHAPLIAMGYNYGTSYPGFPMVGILAMMLFCMGFGALLCLLRDATQSV</sequence>
<keyword evidence="1" id="KW-0812">Transmembrane</keyword>
<dbReference type="PANTHER" id="PTHR35797">
    <property type="entry name" value="PROTEASE-RELATED"/>
    <property type="match status" value="1"/>
</dbReference>
<comment type="caution">
    <text evidence="3">The sequence shown here is derived from an EMBL/GenBank/DDBJ whole genome shotgun (WGS) entry which is preliminary data.</text>
</comment>
<evidence type="ECO:0000313" key="4">
    <source>
        <dbReference type="Proteomes" id="UP000469325"/>
    </source>
</evidence>
<dbReference type="Proteomes" id="UP000469325">
    <property type="component" value="Unassembled WGS sequence"/>
</dbReference>
<feature type="transmembrane region" description="Helical" evidence="1">
    <location>
        <begin position="134"/>
        <end position="157"/>
    </location>
</feature>
<protein>
    <submittedName>
        <fullName evidence="3">CPBP family intramembrane metalloprotease</fullName>
    </submittedName>
</protein>
<dbReference type="EMBL" id="VUNC01000004">
    <property type="protein sequence ID" value="MST72631.1"/>
    <property type="molecule type" value="Genomic_DNA"/>
</dbReference>
<keyword evidence="3" id="KW-0482">Metalloprotease</keyword>
<proteinExistence type="predicted"/>
<organism evidence="3 4">
    <name type="scientific">Olsenella porci</name>
    <dbReference type="NCBI Taxonomy" id="2652279"/>
    <lineage>
        <taxon>Bacteria</taxon>
        <taxon>Bacillati</taxon>
        <taxon>Actinomycetota</taxon>
        <taxon>Coriobacteriia</taxon>
        <taxon>Coriobacteriales</taxon>
        <taxon>Atopobiaceae</taxon>
        <taxon>Olsenella</taxon>
    </lineage>
</organism>
<dbReference type="InterPro" id="IPR042150">
    <property type="entry name" value="MmRce1-like"/>
</dbReference>
<dbReference type="RefSeq" id="WP_154434972.1">
    <property type="nucleotide sequence ID" value="NZ_VUNC01000004.1"/>
</dbReference>
<dbReference type="AlphaFoldDB" id="A0A6N7XTE1"/>
<dbReference type="GO" id="GO:0008237">
    <property type="term" value="F:metallopeptidase activity"/>
    <property type="evidence" value="ECO:0007669"/>
    <property type="project" value="UniProtKB-KW"/>
</dbReference>
<evidence type="ECO:0000313" key="3">
    <source>
        <dbReference type="EMBL" id="MST72631.1"/>
    </source>
</evidence>
<evidence type="ECO:0000256" key="1">
    <source>
        <dbReference type="SAM" id="Phobius"/>
    </source>
</evidence>
<reference evidence="3 4" key="1">
    <citation type="submission" date="2019-08" db="EMBL/GenBank/DDBJ databases">
        <title>In-depth cultivation of the pig gut microbiome towards novel bacterial diversity and tailored functional studies.</title>
        <authorList>
            <person name="Wylensek D."/>
            <person name="Hitch T.C.A."/>
            <person name="Clavel T."/>
        </authorList>
    </citation>
    <scope>NUCLEOTIDE SEQUENCE [LARGE SCALE GENOMIC DNA]</scope>
    <source>
        <strain evidence="3 4">CA-Schmier-601-WT-1</strain>
    </source>
</reference>
<feature type="transmembrane region" description="Helical" evidence="1">
    <location>
        <begin position="44"/>
        <end position="64"/>
    </location>
</feature>
<gene>
    <name evidence="3" type="ORF">FYJ68_05870</name>
</gene>
<name>A0A6N7XTE1_9ACTN</name>
<feature type="transmembrane region" description="Helical" evidence="1">
    <location>
        <begin position="178"/>
        <end position="201"/>
    </location>
</feature>
<accession>A0A6N7XTE1</accession>
<keyword evidence="4" id="KW-1185">Reference proteome</keyword>
<dbReference type="GO" id="GO:0006508">
    <property type="term" value="P:proteolysis"/>
    <property type="evidence" value="ECO:0007669"/>
    <property type="project" value="UniProtKB-KW"/>
</dbReference>
<dbReference type="PANTHER" id="PTHR35797:SF1">
    <property type="entry name" value="PROTEASE"/>
    <property type="match status" value="1"/>
</dbReference>
<keyword evidence="1" id="KW-0472">Membrane</keyword>
<keyword evidence="3" id="KW-0378">Hydrolase</keyword>
<keyword evidence="1" id="KW-1133">Transmembrane helix</keyword>
<feature type="domain" description="CAAX prenyl protease 2/Lysostaphin resistance protein A-like" evidence="2">
    <location>
        <begin position="144"/>
        <end position="237"/>
    </location>
</feature>
<dbReference type="GO" id="GO:0004175">
    <property type="term" value="F:endopeptidase activity"/>
    <property type="evidence" value="ECO:0007669"/>
    <property type="project" value="UniProtKB-ARBA"/>
</dbReference>
<keyword evidence="3" id="KW-0645">Protease</keyword>
<feature type="transmembrane region" description="Helical" evidence="1">
    <location>
        <begin position="84"/>
        <end position="105"/>
    </location>
</feature>
<dbReference type="GO" id="GO:0080120">
    <property type="term" value="P:CAAX-box protein maturation"/>
    <property type="evidence" value="ECO:0007669"/>
    <property type="project" value="UniProtKB-ARBA"/>
</dbReference>
<feature type="transmembrane region" description="Helical" evidence="1">
    <location>
        <begin position="207"/>
        <end position="230"/>
    </location>
</feature>
<dbReference type="Pfam" id="PF02517">
    <property type="entry name" value="Rce1-like"/>
    <property type="match status" value="1"/>
</dbReference>
<dbReference type="InterPro" id="IPR003675">
    <property type="entry name" value="Rce1/LyrA-like_dom"/>
</dbReference>